<dbReference type="Gene3D" id="1.10.630.10">
    <property type="entry name" value="Cytochrome P450"/>
    <property type="match status" value="1"/>
</dbReference>
<dbReference type="InterPro" id="IPR017972">
    <property type="entry name" value="Cyt_P450_CS"/>
</dbReference>
<name>A0A9P5T604_9AGAM</name>
<proteinExistence type="inferred from homology"/>
<keyword evidence="16" id="KW-1185">Reference proteome</keyword>
<comment type="pathway">
    <text evidence="3">Secondary metabolite biosynthesis.</text>
</comment>
<dbReference type="InterPro" id="IPR050364">
    <property type="entry name" value="Cytochrome_P450_fung"/>
</dbReference>
<evidence type="ECO:0000256" key="6">
    <source>
        <dbReference type="ARBA" id="ARBA00022692"/>
    </source>
</evidence>
<dbReference type="SUPFAM" id="SSF48264">
    <property type="entry name" value="Cytochrome P450"/>
    <property type="match status" value="1"/>
</dbReference>
<evidence type="ECO:0000256" key="2">
    <source>
        <dbReference type="ARBA" id="ARBA00004370"/>
    </source>
</evidence>
<keyword evidence="8" id="KW-1133">Transmembrane helix</keyword>
<dbReference type="CDD" id="cd11065">
    <property type="entry name" value="CYP64-like"/>
    <property type="match status" value="1"/>
</dbReference>
<protein>
    <submittedName>
        <fullName evidence="15">Cytochrome P450</fullName>
    </submittedName>
</protein>
<dbReference type="InterPro" id="IPR002401">
    <property type="entry name" value="Cyt_P450_E_grp-I"/>
</dbReference>
<evidence type="ECO:0000256" key="8">
    <source>
        <dbReference type="ARBA" id="ARBA00022989"/>
    </source>
</evidence>
<dbReference type="Proteomes" id="UP000759537">
    <property type="component" value="Unassembled WGS sequence"/>
</dbReference>
<comment type="cofactor">
    <cofactor evidence="1 13">
        <name>heme</name>
        <dbReference type="ChEBI" id="CHEBI:30413"/>
    </cofactor>
</comment>
<evidence type="ECO:0000256" key="1">
    <source>
        <dbReference type="ARBA" id="ARBA00001971"/>
    </source>
</evidence>
<keyword evidence="10 13" id="KW-0408">Iron</keyword>
<dbReference type="OrthoDB" id="1055148at2759"/>
<reference evidence="15" key="2">
    <citation type="journal article" date="2020" name="Nat. Commun.">
        <title>Large-scale genome sequencing of mycorrhizal fungi provides insights into the early evolution of symbiotic traits.</title>
        <authorList>
            <person name="Miyauchi S."/>
            <person name="Kiss E."/>
            <person name="Kuo A."/>
            <person name="Drula E."/>
            <person name="Kohler A."/>
            <person name="Sanchez-Garcia M."/>
            <person name="Morin E."/>
            <person name="Andreopoulos B."/>
            <person name="Barry K.W."/>
            <person name="Bonito G."/>
            <person name="Buee M."/>
            <person name="Carver A."/>
            <person name="Chen C."/>
            <person name="Cichocki N."/>
            <person name="Clum A."/>
            <person name="Culley D."/>
            <person name="Crous P.W."/>
            <person name="Fauchery L."/>
            <person name="Girlanda M."/>
            <person name="Hayes R.D."/>
            <person name="Keri Z."/>
            <person name="LaButti K."/>
            <person name="Lipzen A."/>
            <person name="Lombard V."/>
            <person name="Magnuson J."/>
            <person name="Maillard F."/>
            <person name="Murat C."/>
            <person name="Nolan M."/>
            <person name="Ohm R.A."/>
            <person name="Pangilinan J."/>
            <person name="Pereira M.F."/>
            <person name="Perotto S."/>
            <person name="Peter M."/>
            <person name="Pfister S."/>
            <person name="Riley R."/>
            <person name="Sitrit Y."/>
            <person name="Stielow J.B."/>
            <person name="Szollosi G."/>
            <person name="Zifcakova L."/>
            <person name="Stursova M."/>
            <person name="Spatafora J.W."/>
            <person name="Tedersoo L."/>
            <person name="Vaario L.M."/>
            <person name="Yamada A."/>
            <person name="Yan M."/>
            <person name="Wang P."/>
            <person name="Xu J."/>
            <person name="Bruns T."/>
            <person name="Baldrian P."/>
            <person name="Vilgalys R."/>
            <person name="Dunand C."/>
            <person name="Henrissat B."/>
            <person name="Grigoriev I.V."/>
            <person name="Hibbett D."/>
            <person name="Nagy L.G."/>
            <person name="Martin F.M."/>
        </authorList>
    </citation>
    <scope>NUCLEOTIDE SEQUENCE</scope>
    <source>
        <strain evidence="15">Prilba</strain>
    </source>
</reference>
<keyword evidence="5 13" id="KW-0349">Heme</keyword>
<reference evidence="15" key="1">
    <citation type="submission" date="2019-10" db="EMBL/GenBank/DDBJ databases">
        <authorList>
            <consortium name="DOE Joint Genome Institute"/>
            <person name="Kuo A."/>
            <person name="Miyauchi S."/>
            <person name="Kiss E."/>
            <person name="Drula E."/>
            <person name="Kohler A."/>
            <person name="Sanchez-Garcia M."/>
            <person name="Andreopoulos B."/>
            <person name="Barry K.W."/>
            <person name="Bonito G."/>
            <person name="Buee M."/>
            <person name="Carver A."/>
            <person name="Chen C."/>
            <person name="Cichocki N."/>
            <person name="Clum A."/>
            <person name="Culley D."/>
            <person name="Crous P.W."/>
            <person name="Fauchery L."/>
            <person name="Girlanda M."/>
            <person name="Hayes R."/>
            <person name="Keri Z."/>
            <person name="LaButti K."/>
            <person name="Lipzen A."/>
            <person name="Lombard V."/>
            <person name="Magnuson J."/>
            <person name="Maillard F."/>
            <person name="Morin E."/>
            <person name="Murat C."/>
            <person name="Nolan M."/>
            <person name="Ohm R."/>
            <person name="Pangilinan J."/>
            <person name="Pereira M."/>
            <person name="Perotto S."/>
            <person name="Peter M."/>
            <person name="Riley R."/>
            <person name="Sitrit Y."/>
            <person name="Stielow B."/>
            <person name="Szollosi G."/>
            <person name="Zifcakova L."/>
            <person name="Stursova M."/>
            <person name="Spatafora J.W."/>
            <person name="Tedersoo L."/>
            <person name="Vaario L.-M."/>
            <person name="Yamada A."/>
            <person name="Yan M."/>
            <person name="Wang P."/>
            <person name="Xu J."/>
            <person name="Bruns T."/>
            <person name="Baldrian P."/>
            <person name="Vilgalys R."/>
            <person name="Henrissat B."/>
            <person name="Grigoriev I.V."/>
            <person name="Hibbett D."/>
            <person name="Nagy L.G."/>
            <person name="Martin F.M."/>
        </authorList>
    </citation>
    <scope>NUCLEOTIDE SEQUENCE</scope>
    <source>
        <strain evidence="15">Prilba</strain>
    </source>
</reference>
<evidence type="ECO:0000313" key="15">
    <source>
        <dbReference type="EMBL" id="KAF8477707.1"/>
    </source>
</evidence>
<dbReference type="GO" id="GO:0005506">
    <property type="term" value="F:iron ion binding"/>
    <property type="evidence" value="ECO:0007669"/>
    <property type="project" value="InterPro"/>
</dbReference>
<keyword evidence="12" id="KW-0472">Membrane</keyword>
<keyword evidence="6" id="KW-0812">Transmembrane</keyword>
<evidence type="ECO:0000256" key="5">
    <source>
        <dbReference type="ARBA" id="ARBA00022617"/>
    </source>
</evidence>
<evidence type="ECO:0000256" key="9">
    <source>
        <dbReference type="ARBA" id="ARBA00023002"/>
    </source>
</evidence>
<dbReference type="PROSITE" id="PS00086">
    <property type="entry name" value="CYTOCHROME_P450"/>
    <property type="match status" value="1"/>
</dbReference>
<dbReference type="PRINTS" id="PR00385">
    <property type="entry name" value="P450"/>
</dbReference>
<dbReference type="InterPro" id="IPR036396">
    <property type="entry name" value="Cyt_P450_sf"/>
</dbReference>
<evidence type="ECO:0000256" key="10">
    <source>
        <dbReference type="ARBA" id="ARBA00023004"/>
    </source>
</evidence>
<evidence type="ECO:0000256" key="3">
    <source>
        <dbReference type="ARBA" id="ARBA00005179"/>
    </source>
</evidence>
<keyword evidence="7 13" id="KW-0479">Metal-binding</keyword>
<dbReference type="GO" id="GO:0016020">
    <property type="term" value="C:membrane"/>
    <property type="evidence" value="ECO:0007669"/>
    <property type="project" value="UniProtKB-SubCell"/>
</dbReference>
<evidence type="ECO:0000313" key="16">
    <source>
        <dbReference type="Proteomes" id="UP000759537"/>
    </source>
</evidence>
<comment type="caution">
    <text evidence="15">The sequence shown here is derived from an EMBL/GenBank/DDBJ whole genome shotgun (WGS) entry which is preliminary data.</text>
</comment>
<evidence type="ECO:0000256" key="13">
    <source>
        <dbReference type="PIRSR" id="PIRSR602401-1"/>
    </source>
</evidence>
<keyword evidence="9 14" id="KW-0560">Oxidoreductase</keyword>
<feature type="binding site" description="axial binding residue" evidence="13">
    <location>
        <position position="393"/>
    </location>
    <ligand>
        <name>heme</name>
        <dbReference type="ChEBI" id="CHEBI:30413"/>
    </ligand>
    <ligandPart>
        <name>Fe</name>
        <dbReference type="ChEBI" id="CHEBI:18248"/>
    </ligandPart>
</feature>
<dbReference type="GO" id="GO:0016705">
    <property type="term" value="F:oxidoreductase activity, acting on paired donors, with incorporation or reduction of molecular oxygen"/>
    <property type="evidence" value="ECO:0007669"/>
    <property type="project" value="InterPro"/>
</dbReference>
<evidence type="ECO:0000256" key="12">
    <source>
        <dbReference type="ARBA" id="ARBA00023136"/>
    </source>
</evidence>
<dbReference type="AlphaFoldDB" id="A0A9P5T604"/>
<evidence type="ECO:0000256" key="4">
    <source>
        <dbReference type="ARBA" id="ARBA00010617"/>
    </source>
</evidence>
<organism evidence="15 16">
    <name type="scientific">Russula ochroleuca</name>
    <dbReference type="NCBI Taxonomy" id="152965"/>
    <lineage>
        <taxon>Eukaryota</taxon>
        <taxon>Fungi</taxon>
        <taxon>Dikarya</taxon>
        <taxon>Basidiomycota</taxon>
        <taxon>Agaricomycotina</taxon>
        <taxon>Agaricomycetes</taxon>
        <taxon>Russulales</taxon>
        <taxon>Russulaceae</taxon>
        <taxon>Russula</taxon>
    </lineage>
</organism>
<dbReference type="PANTHER" id="PTHR46300">
    <property type="entry name" value="P450, PUTATIVE (EUROFUNG)-RELATED-RELATED"/>
    <property type="match status" value="1"/>
</dbReference>
<evidence type="ECO:0000256" key="11">
    <source>
        <dbReference type="ARBA" id="ARBA00023033"/>
    </source>
</evidence>
<dbReference type="InterPro" id="IPR001128">
    <property type="entry name" value="Cyt_P450"/>
</dbReference>
<keyword evidence="11 14" id="KW-0503">Monooxygenase</keyword>
<dbReference type="PRINTS" id="PR00463">
    <property type="entry name" value="EP450I"/>
</dbReference>
<dbReference type="PANTHER" id="PTHR46300:SF2">
    <property type="entry name" value="CYTOCHROME P450 MONOOXYGENASE ALNH-RELATED"/>
    <property type="match status" value="1"/>
</dbReference>
<comment type="similarity">
    <text evidence="4 14">Belongs to the cytochrome P450 family.</text>
</comment>
<evidence type="ECO:0000256" key="7">
    <source>
        <dbReference type="ARBA" id="ARBA00022723"/>
    </source>
</evidence>
<dbReference type="EMBL" id="WHVB01000013">
    <property type="protein sequence ID" value="KAF8477707.1"/>
    <property type="molecule type" value="Genomic_DNA"/>
</dbReference>
<dbReference type="GO" id="GO:0004497">
    <property type="term" value="F:monooxygenase activity"/>
    <property type="evidence" value="ECO:0007669"/>
    <property type="project" value="UniProtKB-KW"/>
</dbReference>
<evidence type="ECO:0000256" key="14">
    <source>
        <dbReference type="RuleBase" id="RU000461"/>
    </source>
</evidence>
<gene>
    <name evidence="15" type="ORF">DFH94DRAFT_89576</name>
</gene>
<accession>A0A9P5T604</accession>
<dbReference type="Pfam" id="PF00067">
    <property type="entry name" value="p450"/>
    <property type="match status" value="1"/>
</dbReference>
<comment type="subcellular location">
    <subcellularLocation>
        <location evidence="2">Membrane</location>
    </subcellularLocation>
</comment>
<sequence length="473" mass="54130">MPEVFEKWWRKYGRIFSFKLGTKTVIVLNDINAATDLLDKRGEFYSSRPRFVVSHEILSDGKRGVSAPYGDYWKRWRKLQHMGMNGKAVLYYRDQQTLETAILLREMLANAGGHEQALRPLQRFMTSIALGIAYGRRILDLKDEMVSFNHESILEFQRANTPGKYIVETWPLLLWLPRPLQWFRPALEVLERIREKDRETYMSYFNDVKRRSKAGIAKDCMATYSLWHGGSQGMTDVDVAYALSAPFSAGVDTALPALKWSLVAAICFPEILKRIQAELDSVVGRDRMPTFDDERSLPFLCAFIKEVIRWRPVVPLGIPHATTKADVYSGYDIPKGATVFSNIDVLVKDPNLFDDPETFNPSRFLTPHKPVGNWNGKVESDFTIPFGFGRRVCPGMHVALQSAFISMARIFWAFDLLPAAEGSSIDPTKTICRGITCEPAPFQFRVRARHIDVERIIESESAEADLRLKEWEY</sequence>
<dbReference type="GO" id="GO:0020037">
    <property type="term" value="F:heme binding"/>
    <property type="evidence" value="ECO:0007669"/>
    <property type="project" value="InterPro"/>
</dbReference>